<dbReference type="GO" id="GO:0061025">
    <property type="term" value="P:membrane fusion"/>
    <property type="evidence" value="ECO:0007669"/>
    <property type="project" value="TreeGrafter"/>
</dbReference>
<dbReference type="GO" id="GO:0007030">
    <property type="term" value="P:Golgi organization"/>
    <property type="evidence" value="ECO:0007669"/>
    <property type="project" value="TreeGrafter"/>
</dbReference>
<dbReference type="PANTHER" id="PTHR23333">
    <property type="entry name" value="UBX DOMAIN CONTAINING PROTEIN"/>
    <property type="match status" value="1"/>
</dbReference>
<evidence type="ECO:0000313" key="4">
    <source>
        <dbReference type="Proteomes" id="UP000325081"/>
    </source>
</evidence>
<comment type="caution">
    <text evidence="3">The sequence shown here is derived from an EMBL/GenBank/DDBJ whole genome shotgun (WGS) entry which is preliminary data.</text>
</comment>
<gene>
    <name evidence="3" type="ORF">STAS_12863</name>
</gene>
<dbReference type="InterPro" id="IPR001012">
    <property type="entry name" value="UBX_dom"/>
</dbReference>
<dbReference type="GO" id="GO:0031468">
    <property type="term" value="P:nuclear membrane reassembly"/>
    <property type="evidence" value="ECO:0007669"/>
    <property type="project" value="TreeGrafter"/>
</dbReference>
<protein>
    <submittedName>
        <fullName evidence="3">UBX domain-containing protein</fullName>
    </submittedName>
</protein>
<dbReference type="OrthoDB" id="1113687at2759"/>
<dbReference type="GO" id="GO:0000045">
    <property type="term" value="P:autophagosome assembly"/>
    <property type="evidence" value="ECO:0007669"/>
    <property type="project" value="TreeGrafter"/>
</dbReference>
<dbReference type="GO" id="GO:0043130">
    <property type="term" value="F:ubiquitin binding"/>
    <property type="evidence" value="ECO:0007669"/>
    <property type="project" value="TreeGrafter"/>
</dbReference>
<dbReference type="PROSITE" id="PS50033">
    <property type="entry name" value="UBX"/>
    <property type="match status" value="1"/>
</dbReference>
<dbReference type="Pfam" id="PF00789">
    <property type="entry name" value="UBX"/>
    <property type="match status" value="1"/>
</dbReference>
<organism evidence="3 4">
    <name type="scientific">Striga asiatica</name>
    <name type="common">Asiatic witchweed</name>
    <name type="synonym">Buchnera asiatica</name>
    <dbReference type="NCBI Taxonomy" id="4170"/>
    <lineage>
        <taxon>Eukaryota</taxon>
        <taxon>Viridiplantae</taxon>
        <taxon>Streptophyta</taxon>
        <taxon>Embryophyta</taxon>
        <taxon>Tracheophyta</taxon>
        <taxon>Spermatophyta</taxon>
        <taxon>Magnoliopsida</taxon>
        <taxon>eudicotyledons</taxon>
        <taxon>Gunneridae</taxon>
        <taxon>Pentapetalae</taxon>
        <taxon>asterids</taxon>
        <taxon>lamiids</taxon>
        <taxon>Lamiales</taxon>
        <taxon>Orobanchaceae</taxon>
        <taxon>Buchnereae</taxon>
        <taxon>Striga</taxon>
    </lineage>
</organism>
<dbReference type="SUPFAM" id="SSF54236">
    <property type="entry name" value="Ubiquitin-like"/>
    <property type="match status" value="1"/>
</dbReference>
<accession>A0A5A7PUJ5</accession>
<dbReference type="AlphaFoldDB" id="A0A5A7PUJ5"/>
<sequence>MKEMKKLYGRGYSSGRRRFGGGVKRGGGVKDPDFKFLHGLFRTVTEVGDGDAELGAMGINFKISLAAHFFTPMLFVYGHIVRLKHLVSLDFSIAASYPFPASHDGLWKKVHPIAAFSLDSQAYGSTLFSMVIVNVGMKNSVYDPSKATDIDELFNQARHVGALAASVEHDGTRLVSRFNHHHTIRDVRGFIDASRPGGSTGYQLQTMGFPTKQLADLDQTIEEAGVANSVVTQKI</sequence>
<keyword evidence="1" id="KW-0833">Ubl conjugation pathway</keyword>
<dbReference type="CDD" id="cd01770">
    <property type="entry name" value="UBX_UBXN2"/>
    <property type="match status" value="1"/>
</dbReference>
<dbReference type="InterPro" id="IPR029071">
    <property type="entry name" value="Ubiquitin-like_domsf"/>
</dbReference>
<dbReference type="EMBL" id="BKCP01005183">
    <property type="protein sequence ID" value="GER36520.1"/>
    <property type="molecule type" value="Genomic_DNA"/>
</dbReference>
<evidence type="ECO:0000313" key="3">
    <source>
        <dbReference type="EMBL" id="GER36520.1"/>
    </source>
</evidence>
<dbReference type="GO" id="GO:0043161">
    <property type="term" value="P:proteasome-mediated ubiquitin-dependent protein catabolic process"/>
    <property type="evidence" value="ECO:0007669"/>
    <property type="project" value="TreeGrafter"/>
</dbReference>
<evidence type="ECO:0000256" key="1">
    <source>
        <dbReference type="ARBA" id="ARBA00022786"/>
    </source>
</evidence>
<dbReference type="Proteomes" id="UP000325081">
    <property type="component" value="Unassembled WGS sequence"/>
</dbReference>
<reference evidence="4" key="1">
    <citation type="journal article" date="2019" name="Curr. Biol.">
        <title>Genome Sequence of Striga asiatica Provides Insight into the Evolution of Plant Parasitism.</title>
        <authorList>
            <person name="Yoshida S."/>
            <person name="Kim S."/>
            <person name="Wafula E.K."/>
            <person name="Tanskanen J."/>
            <person name="Kim Y.M."/>
            <person name="Honaas L."/>
            <person name="Yang Z."/>
            <person name="Spallek T."/>
            <person name="Conn C.E."/>
            <person name="Ichihashi Y."/>
            <person name="Cheong K."/>
            <person name="Cui S."/>
            <person name="Der J.P."/>
            <person name="Gundlach H."/>
            <person name="Jiao Y."/>
            <person name="Hori C."/>
            <person name="Ishida J.K."/>
            <person name="Kasahara H."/>
            <person name="Kiba T."/>
            <person name="Kim M.S."/>
            <person name="Koo N."/>
            <person name="Laohavisit A."/>
            <person name="Lee Y.H."/>
            <person name="Lumba S."/>
            <person name="McCourt P."/>
            <person name="Mortimer J.C."/>
            <person name="Mutuku J.M."/>
            <person name="Nomura T."/>
            <person name="Sasaki-Sekimoto Y."/>
            <person name="Seto Y."/>
            <person name="Wang Y."/>
            <person name="Wakatake T."/>
            <person name="Sakakibara H."/>
            <person name="Demura T."/>
            <person name="Yamaguchi S."/>
            <person name="Yoneyama K."/>
            <person name="Manabe R.I."/>
            <person name="Nelson D.C."/>
            <person name="Schulman A.H."/>
            <person name="Timko M.P."/>
            <person name="dePamphilis C.W."/>
            <person name="Choi D."/>
            <person name="Shirasu K."/>
        </authorList>
    </citation>
    <scope>NUCLEOTIDE SEQUENCE [LARGE SCALE GENOMIC DNA]</scope>
    <source>
        <strain evidence="4">cv. UVA1</strain>
    </source>
</reference>
<dbReference type="Gene3D" id="3.10.20.90">
    <property type="entry name" value="Phosphatidylinositol 3-kinase Catalytic Subunit, Chain A, domain 1"/>
    <property type="match status" value="1"/>
</dbReference>
<keyword evidence="4" id="KW-1185">Reference proteome</keyword>
<name>A0A5A7PUJ5_STRAF</name>
<dbReference type="GO" id="GO:0005829">
    <property type="term" value="C:cytosol"/>
    <property type="evidence" value="ECO:0007669"/>
    <property type="project" value="TreeGrafter"/>
</dbReference>
<proteinExistence type="predicted"/>
<dbReference type="GO" id="GO:0005634">
    <property type="term" value="C:nucleus"/>
    <property type="evidence" value="ECO:0007669"/>
    <property type="project" value="TreeGrafter"/>
</dbReference>
<evidence type="ECO:0000259" key="2">
    <source>
        <dbReference type="PROSITE" id="PS50033"/>
    </source>
</evidence>
<dbReference type="PANTHER" id="PTHR23333:SF20">
    <property type="entry name" value="NSFL1 COFACTOR P47"/>
    <property type="match status" value="1"/>
</dbReference>
<feature type="domain" description="UBX" evidence="2">
    <location>
        <begin position="170"/>
        <end position="234"/>
    </location>
</feature>